<evidence type="ECO:0000313" key="1">
    <source>
        <dbReference type="EMBL" id="MES1919302.1"/>
    </source>
</evidence>
<keyword evidence="2" id="KW-1185">Reference proteome</keyword>
<proteinExistence type="predicted"/>
<protein>
    <submittedName>
        <fullName evidence="1">Uncharacterized protein</fullName>
    </submittedName>
</protein>
<sequence length="93" mass="11048">MEEELDLCARRSDRTNKHEPFYLENLYYNKSKSLEFVPARTKDNFSVLDLERALIYEQKYGDGSGTDFLKVLKGGFLWRIKTFFKNILRIVNC</sequence>
<comment type="caution">
    <text evidence="1">The sequence shown here is derived from an EMBL/GenBank/DDBJ whole genome shotgun (WGS) entry which is preliminary data.</text>
</comment>
<dbReference type="Proteomes" id="UP001439008">
    <property type="component" value="Unassembled WGS sequence"/>
</dbReference>
<reference evidence="1 2" key="1">
    <citation type="journal article" date="2024" name="BMC Biol.">
        <title>Comparative genomics of Ascetosporea gives new insight into the evolutionary basis for animal parasitism in Rhizaria.</title>
        <authorList>
            <person name="Hiltunen Thoren M."/>
            <person name="Onut-Brannstrom I."/>
            <person name="Alfjorden A."/>
            <person name="Peckova H."/>
            <person name="Swords F."/>
            <person name="Hooper C."/>
            <person name="Holzer A.S."/>
            <person name="Bass D."/>
            <person name="Burki F."/>
        </authorList>
    </citation>
    <scope>NUCLEOTIDE SEQUENCE [LARGE SCALE GENOMIC DNA]</scope>
    <source>
        <strain evidence="1">20-A016</strain>
    </source>
</reference>
<accession>A0ABV2AI67</accession>
<evidence type="ECO:0000313" key="2">
    <source>
        <dbReference type="Proteomes" id="UP001439008"/>
    </source>
</evidence>
<gene>
    <name evidence="1" type="ORF">MHBO_001157</name>
</gene>
<name>A0ABV2AI67_9EUKA</name>
<dbReference type="EMBL" id="JBDODL010000251">
    <property type="protein sequence ID" value="MES1919302.1"/>
    <property type="molecule type" value="Genomic_DNA"/>
</dbReference>
<organism evidence="1 2">
    <name type="scientific">Bonamia ostreae</name>
    <dbReference type="NCBI Taxonomy" id="126728"/>
    <lineage>
        <taxon>Eukaryota</taxon>
        <taxon>Sar</taxon>
        <taxon>Rhizaria</taxon>
        <taxon>Endomyxa</taxon>
        <taxon>Ascetosporea</taxon>
        <taxon>Haplosporida</taxon>
        <taxon>Bonamia</taxon>
    </lineage>
</organism>